<comment type="caution">
    <text evidence="1">The sequence shown here is derived from an EMBL/GenBank/DDBJ whole genome shotgun (WGS) entry which is preliminary data.</text>
</comment>
<keyword evidence="2" id="KW-1185">Reference proteome</keyword>
<dbReference type="AlphaFoldDB" id="A0A4Q2DCF5"/>
<dbReference type="InterPro" id="IPR052158">
    <property type="entry name" value="INH-QAR"/>
</dbReference>
<dbReference type="SUPFAM" id="SSF52317">
    <property type="entry name" value="Class I glutamine amidotransferase-like"/>
    <property type="match status" value="1"/>
</dbReference>
<dbReference type="InterPro" id="IPR029062">
    <property type="entry name" value="Class_I_gatase-like"/>
</dbReference>
<gene>
    <name evidence="1" type="ORF">EST38_g8775</name>
</gene>
<dbReference type="PANTHER" id="PTHR43130">
    <property type="entry name" value="ARAC-FAMILY TRANSCRIPTIONAL REGULATOR"/>
    <property type="match status" value="1"/>
</dbReference>
<dbReference type="Proteomes" id="UP000290288">
    <property type="component" value="Unassembled WGS sequence"/>
</dbReference>
<name>A0A4Q2DCF5_9AGAR</name>
<reference evidence="1 2" key="1">
    <citation type="submission" date="2019-01" db="EMBL/GenBank/DDBJ databases">
        <title>Draft genome sequence of Psathyrella aberdarensis IHI B618.</title>
        <authorList>
            <person name="Buettner E."/>
            <person name="Kellner H."/>
        </authorList>
    </citation>
    <scope>NUCLEOTIDE SEQUENCE [LARGE SCALE GENOMIC DNA]</scope>
    <source>
        <strain evidence="1 2">IHI B618</strain>
    </source>
</reference>
<accession>A0A4Q2DCF5</accession>
<evidence type="ECO:0000313" key="2">
    <source>
        <dbReference type="Proteomes" id="UP000290288"/>
    </source>
</evidence>
<protein>
    <recommendedName>
        <fullName evidence="3">DJ-1/PfpI domain-containing protein</fullName>
    </recommendedName>
</protein>
<dbReference type="EMBL" id="SDEE01000374">
    <property type="protein sequence ID" value="RXW17079.1"/>
    <property type="molecule type" value="Genomic_DNA"/>
</dbReference>
<proteinExistence type="predicted"/>
<dbReference type="PANTHER" id="PTHR43130:SF15">
    <property type="entry name" value="THIJ_PFPI FAMILY PROTEIN (AFU_ORTHOLOGUE AFUA_5G14240)"/>
    <property type="match status" value="1"/>
</dbReference>
<dbReference type="Gene3D" id="3.40.50.880">
    <property type="match status" value="1"/>
</dbReference>
<sequence length="143" mass="15240">MVKTVAVPETLLAKAPIILASRRRATSTRPKPSCQAVAECTSFINSGFPTLKGLLTICTGSLAIAQTGVLDGVQSATNKMALKMLAQVGLEVGITSGVDLAAEFSRFHFDPELVELVKTIMEYIPNPAQPDPFAYLFDGVNLD</sequence>
<evidence type="ECO:0000313" key="1">
    <source>
        <dbReference type="EMBL" id="RXW17079.1"/>
    </source>
</evidence>
<evidence type="ECO:0008006" key="3">
    <source>
        <dbReference type="Google" id="ProtNLM"/>
    </source>
</evidence>
<dbReference type="OrthoDB" id="543156at2759"/>
<organism evidence="1 2">
    <name type="scientific">Candolleomyces aberdarensis</name>
    <dbReference type="NCBI Taxonomy" id="2316362"/>
    <lineage>
        <taxon>Eukaryota</taxon>
        <taxon>Fungi</taxon>
        <taxon>Dikarya</taxon>
        <taxon>Basidiomycota</taxon>
        <taxon>Agaricomycotina</taxon>
        <taxon>Agaricomycetes</taxon>
        <taxon>Agaricomycetidae</taxon>
        <taxon>Agaricales</taxon>
        <taxon>Agaricineae</taxon>
        <taxon>Psathyrellaceae</taxon>
        <taxon>Candolleomyces</taxon>
    </lineage>
</organism>